<dbReference type="RefSeq" id="WP_057817478.1">
    <property type="nucleotide sequence ID" value="NZ_AZEC01000001.1"/>
</dbReference>
<dbReference type="EMBL" id="AZEC01000001">
    <property type="protein sequence ID" value="KRL14617.1"/>
    <property type="molecule type" value="Genomic_DNA"/>
</dbReference>
<comment type="caution">
    <text evidence="4">The sequence shown here is derived from an EMBL/GenBank/DDBJ whole genome shotgun (WGS) entry which is preliminary data.</text>
</comment>
<dbReference type="SUPFAM" id="SSF51735">
    <property type="entry name" value="NAD(P)-binding Rossmann-fold domains"/>
    <property type="match status" value="1"/>
</dbReference>
<evidence type="ECO:0000313" key="4">
    <source>
        <dbReference type="EMBL" id="KRL14617.1"/>
    </source>
</evidence>
<feature type="domain" description="Gfo/Idh/MocA-like oxidoreductase C-terminal" evidence="3">
    <location>
        <begin position="137"/>
        <end position="337"/>
    </location>
</feature>
<comment type="similarity">
    <text evidence="1">Belongs to the Gfo/Idh/MocA family.</text>
</comment>
<dbReference type="GO" id="GO:0000166">
    <property type="term" value="F:nucleotide binding"/>
    <property type="evidence" value="ECO:0007669"/>
    <property type="project" value="InterPro"/>
</dbReference>
<evidence type="ECO:0000259" key="2">
    <source>
        <dbReference type="Pfam" id="PF01408"/>
    </source>
</evidence>
<dbReference type="InterPro" id="IPR004104">
    <property type="entry name" value="Gfo/Idh/MocA-like_OxRdtase_C"/>
</dbReference>
<dbReference type="AlphaFoldDB" id="A0A0R1N4K8"/>
<evidence type="ECO:0000259" key="3">
    <source>
        <dbReference type="Pfam" id="PF02894"/>
    </source>
</evidence>
<feature type="domain" description="Gfo/Idh/MocA-like oxidoreductase N-terminal" evidence="2">
    <location>
        <begin position="7"/>
        <end position="122"/>
    </location>
</feature>
<organism evidence="4 5">
    <name type="scientific">Schleiferilactobacillus perolens DSM 12744</name>
    <dbReference type="NCBI Taxonomy" id="1423792"/>
    <lineage>
        <taxon>Bacteria</taxon>
        <taxon>Bacillati</taxon>
        <taxon>Bacillota</taxon>
        <taxon>Bacilli</taxon>
        <taxon>Lactobacillales</taxon>
        <taxon>Lactobacillaceae</taxon>
        <taxon>Schleiferilactobacillus</taxon>
    </lineage>
</organism>
<gene>
    <name evidence="4" type="ORF">FD09_GL000270</name>
</gene>
<evidence type="ECO:0000256" key="1">
    <source>
        <dbReference type="ARBA" id="ARBA00010928"/>
    </source>
</evidence>
<dbReference type="Gene3D" id="3.30.360.10">
    <property type="entry name" value="Dihydrodipicolinate Reductase, domain 2"/>
    <property type="match status" value="1"/>
</dbReference>
<dbReference type="PANTHER" id="PTHR43708:SF7">
    <property type="entry name" value="OXIDOREDUCTASE"/>
    <property type="match status" value="1"/>
</dbReference>
<proteinExistence type="inferred from homology"/>
<dbReference type="Proteomes" id="UP000051330">
    <property type="component" value="Unassembled WGS sequence"/>
</dbReference>
<sequence length="349" mass="39296">MNKPLVVAIVGFGKSATRYHLPYLIYRGNVQVKYVVNIQPEPQREAPYKELGIQFVDSLDPILADDEVQLLTLCTPPATHFPLAKQVLNAGKNVMVEKPFSETAAQTEELLQLAKEKQLVAMPFQNRRFDSDYLTLKKVLERGYVGEPLELESHFDKYRPDNAVHQGKPRDGSFYGLGIHMLDQVIAVFGRPQSVGYDIRAIQNPESTVDDYYEASLYYDRFKAIVKTSPLVAAPYPRFILHGTRGSYIKYDIDQQENDLKLGMSPITTGFGQDSPDQFGVVKYHNPSGDWITKQIPSEQGDYGRVYDSLFNTILKGAPKLVSDEETLLDIEILEKGVSQPSPSVVRFG</sequence>
<reference evidence="4 5" key="1">
    <citation type="journal article" date="2015" name="Genome Announc.">
        <title>Expanding the biotechnology potential of lactobacilli through comparative genomics of 213 strains and associated genera.</title>
        <authorList>
            <person name="Sun Z."/>
            <person name="Harris H.M."/>
            <person name="McCann A."/>
            <person name="Guo C."/>
            <person name="Argimon S."/>
            <person name="Zhang W."/>
            <person name="Yang X."/>
            <person name="Jeffery I.B."/>
            <person name="Cooney J.C."/>
            <person name="Kagawa T.F."/>
            <person name="Liu W."/>
            <person name="Song Y."/>
            <person name="Salvetti E."/>
            <person name="Wrobel A."/>
            <person name="Rasinkangas P."/>
            <person name="Parkhill J."/>
            <person name="Rea M.C."/>
            <person name="O'Sullivan O."/>
            <person name="Ritari J."/>
            <person name="Douillard F.P."/>
            <person name="Paul Ross R."/>
            <person name="Yang R."/>
            <person name="Briner A.E."/>
            <person name="Felis G.E."/>
            <person name="de Vos W.M."/>
            <person name="Barrangou R."/>
            <person name="Klaenhammer T.R."/>
            <person name="Caufield P.W."/>
            <person name="Cui Y."/>
            <person name="Zhang H."/>
            <person name="O'Toole P.W."/>
        </authorList>
    </citation>
    <scope>NUCLEOTIDE SEQUENCE [LARGE SCALE GENOMIC DNA]</scope>
    <source>
        <strain evidence="4 5">DSM 12744</strain>
    </source>
</reference>
<dbReference type="InterPro" id="IPR036291">
    <property type="entry name" value="NAD(P)-bd_dom_sf"/>
</dbReference>
<dbReference type="InterPro" id="IPR000683">
    <property type="entry name" value="Gfo/Idh/MocA-like_OxRdtase_N"/>
</dbReference>
<dbReference type="Pfam" id="PF02894">
    <property type="entry name" value="GFO_IDH_MocA_C"/>
    <property type="match status" value="1"/>
</dbReference>
<name>A0A0R1N4K8_9LACO</name>
<accession>A0A0R1N4K8</accession>
<dbReference type="PANTHER" id="PTHR43708">
    <property type="entry name" value="CONSERVED EXPRESSED OXIDOREDUCTASE (EUROFUNG)"/>
    <property type="match status" value="1"/>
</dbReference>
<protein>
    <submittedName>
        <fullName evidence="4">Gfo Idh MocA family oxidoreductase</fullName>
    </submittedName>
</protein>
<dbReference type="Pfam" id="PF01408">
    <property type="entry name" value="GFO_IDH_MocA"/>
    <property type="match status" value="1"/>
</dbReference>
<dbReference type="STRING" id="1423792.FD09_GL000270"/>
<dbReference type="PATRIC" id="fig|1423792.3.peg.274"/>
<dbReference type="InterPro" id="IPR051317">
    <property type="entry name" value="Gfo/Idh/MocA_oxidoreduct"/>
</dbReference>
<dbReference type="NCBIfam" id="NF007574">
    <property type="entry name" value="PRK10206.1"/>
    <property type="match status" value="1"/>
</dbReference>
<dbReference type="Gene3D" id="3.40.50.720">
    <property type="entry name" value="NAD(P)-binding Rossmann-like Domain"/>
    <property type="match status" value="1"/>
</dbReference>
<evidence type="ECO:0000313" key="5">
    <source>
        <dbReference type="Proteomes" id="UP000051330"/>
    </source>
</evidence>
<keyword evidence="5" id="KW-1185">Reference proteome</keyword>
<dbReference type="OrthoDB" id="9815825at2"/>